<evidence type="ECO:0000313" key="6">
    <source>
        <dbReference type="EMBL" id="MBC9131757.1"/>
    </source>
</evidence>
<dbReference type="EMBL" id="JABURY010000020">
    <property type="protein sequence ID" value="MBC9131757.1"/>
    <property type="molecule type" value="Genomic_DNA"/>
</dbReference>
<gene>
    <name evidence="6" type="ORF">FcAc13_10635</name>
</gene>
<comment type="caution">
    <text evidence="6">The sequence shown here is derived from an EMBL/GenBank/DDBJ whole genome shotgun (WGS) entry which is preliminary data.</text>
</comment>
<organism evidence="6 7">
    <name type="scientific">Frischella japonica</name>
    <dbReference type="NCBI Taxonomy" id="2741544"/>
    <lineage>
        <taxon>Bacteria</taxon>
        <taxon>Pseudomonadati</taxon>
        <taxon>Pseudomonadota</taxon>
        <taxon>Gammaproteobacteria</taxon>
        <taxon>Orbales</taxon>
        <taxon>Orbaceae</taxon>
        <taxon>Frischella</taxon>
    </lineage>
</organism>
<evidence type="ECO:0000256" key="3">
    <source>
        <dbReference type="ARBA" id="ARBA00023163"/>
    </source>
</evidence>
<dbReference type="PROSITE" id="PS51071">
    <property type="entry name" value="HTH_RPIR"/>
    <property type="match status" value="1"/>
</dbReference>
<evidence type="ECO:0000259" key="4">
    <source>
        <dbReference type="PROSITE" id="PS51071"/>
    </source>
</evidence>
<dbReference type="Gene3D" id="3.40.50.10490">
    <property type="entry name" value="Glucose-6-phosphate isomerase like protein, domain 1"/>
    <property type="match status" value="1"/>
</dbReference>
<evidence type="ECO:0000256" key="1">
    <source>
        <dbReference type="ARBA" id="ARBA00023015"/>
    </source>
</evidence>
<dbReference type="PANTHER" id="PTHR30514">
    <property type="entry name" value="GLUCOKINASE"/>
    <property type="match status" value="1"/>
</dbReference>
<name>A0ABR7QZW1_9GAMM</name>
<accession>A0ABR7QZW1</accession>
<evidence type="ECO:0000313" key="7">
    <source>
        <dbReference type="Proteomes" id="UP000651208"/>
    </source>
</evidence>
<evidence type="ECO:0000259" key="5">
    <source>
        <dbReference type="PROSITE" id="PS51464"/>
    </source>
</evidence>
<dbReference type="InterPro" id="IPR009057">
    <property type="entry name" value="Homeodomain-like_sf"/>
</dbReference>
<feature type="domain" description="SIS" evidence="5">
    <location>
        <begin position="123"/>
        <end position="266"/>
    </location>
</feature>
<dbReference type="Gene3D" id="1.10.10.10">
    <property type="entry name" value="Winged helix-like DNA-binding domain superfamily/Winged helix DNA-binding domain"/>
    <property type="match status" value="1"/>
</dbReference>
<keyword evidence="7" id="KW-1185">Reference proteome</keyword>
<dbReference type="InterPro" id="IPR036388">
    <property type="entry name" value="WH-like_DNA-bd_sf"/>
</dbReference>
<protein>
    <submittedName>
        <fullName evidence="6">SIS domain-containing protein</fullName>
    </submittedName>
</protein>
<dbReference type="CDD" id="cd05013">
    <property type="entry name" value="SIS_RpiR"/>
    <property type="match status" value="1"/>
</dbReference>
<keyword evidence="1" id="KW-0805">Transcription regulation</keyword>
<dbReference type="InterPro" id="IPR035472">
    <property type="entry name" value="RpiR-like_SIS"/>
</dbReference>
<dbReference type="Pfam" id="PF01418">
    <property type="entry name" value="HTH_6"/>
    <property type="match status" value="1"/>
</dbReference>
<evidence type="ECO:0000256" key="2">
    <source>
        <dbReference type="ARBA" id="ARBA00023125"/>
    </source>
</evidence>
<keyword evidence="3" id="KW-0804">Transcription</keyword>
<dbReference type="Proteomes" id="UP000651208">
    <property type="component" value="Unassembled WGS sequence"/>
</dbReference>
<dbReference type="InterPro" id="IPR000281">
    <property type="entry name" value="HTH_RpiR"/>
</dbReference>
<dbReference type="Pfam" id="PF01380">
    <property type="entry name" value="SIS"/>
    <property type="match status" value="1"/>
</dbReference>
<sequence>MTKNLKGNDIIIYAKILIPSLGKKERLVANFIVNNYENLKAISIIELSKQLKVSTACITKVAKKLRCSGFYDLKKAISLSEQEQQKSESITRYEDVLEQTFLNSILALQESLSLIDMKQFKQIVSLLVNIKDNNKIVMAGCGGSGAICEDFCHKLLKIGIFSIVYHDSHLQQMGASLLEKGDIVIGISHSGKTADIVNMLEIAQNNGATTICMTNYVNSPITFVSDHPLICSVKNHPITGENATTRIVLLNILDAIFTILAMQKNSSTQNNLLKTQNAVKNKRL</sequence>
<dbReference type="PROSITE" id="PS51464">
    <property type="entry name" value="SIS"/>
    <property type="match status" value="1"/>
</dbReference>
<dbReference type="RefSeq" id="WP_187756202.1">
    <property type="nucleotide sequence ID" value="NZ_JABURY010000020.1"/>
</dbReference>
<dbReference type="InterPro" id="IPR046348">
    <property type="entry name" value="SIS_dom_sf"/>
</dbReference>
<feature type="domain" description="HTH rpiR-type" evidence="4">
    <location>
        <begin position="8"/>
        <end position="84"/>
    </location>
</feature>
<dbReference type="InterPro" id="IPR001347">
    <property type="entry name" value="SIS_dom"/>
</dbReference>
<dbReference type="SUPFAM" id="SSF53697">
    <property type="entry name" value="SIS domain"/>
    <property type="match status" value="1"/>
</dbReference>
<dbReference type="InterPro" id="IPR047640">
    <property type="entry name" value="RpiR-like"/>
</dbReference>
<proteinExistence type="predicted"/>
<dbReference type="SUPFAM" id="SSF46689">
    <property type="entry name" value="Homeodomain-like"/>
    <property type="match status" value="1"/>
</dbReference>
<reference evidence="6 7" key="1">
    <citation type="submission" date="2020-06" db="EMBL/GenBank/DDBJ databases">
        <title>Frischella cerana isolated from Apis cerana gut homogenate.</title>
        <authorList>
            <person name="Wolter L.A."/>
            <person name="Suenami S."/>
            <person name="Miyazaki R."/>
        </authorList>
    </citation>
    <scope>NUCLEOTIDE SEQUENCE [LARGE SCALE GENOMIC DNA]</scope>
    <source>
        <strain evidence="6 7">Ac13</strain>
    </source>
</reference>
<keyword evidence="2" id="KW-0238">DNA-binding</keyword>
<dbReference type="PANTHER" id="PTHR30514:SF1">
    <property type="entry name" value="HTH-TYPE TRANSCRIPTIONAL REGULATOR HEXR-RELATED"/>
    <property type="match status" value="1"/>
</dbReference>